<keyword evidence="1" id="KW-0175">Coiled coil</keyword>
<gene>
    <name evidence="2" type="ORF">O0535_00400</name>
</gene>
<protein>
    <recommendedName>
        <fullName evidence="4">Sigma-70 family RNA polymerase sigma factor</fullName>
    </recommendedName>
</protein>
<name>A0ABT4HR25_9BACL</name>
<proteinExistence type="predicted"/>
<reference evidence="2" key="1">
    <citation type="submission" date="2022-09" db="EMBL/GenBank/DDBJ databases">
        <title>Genome analysis and characterization of larvicidal activity of Brevibacillus strains.</title>
        <authorList>
            <person name="Patrusheva E.V."/>
            <person name="Izotova A.O."/>
            <person name="Toshchakov S.V."/>
            <person name="Sineoky S.P."/>
        </authorList>
    </citation>
    <scope>NUCLEOTIDE SEQUENCE</scope>
    <source>
        <strain evidence="2">VKPM_B-13244</strain>
    </source>
</reference>
<evidence type="ECO:0000313" key="3">
    <source>
        <dbReference type="Proteomes" id="UP001067708"/>
    </source>
</evidence>
<dbReference type="EMBL" id="JAPTNG010000001">
    <property type="protein sequence ID" value="MCZ0829249.1"/>
    <property type="molecule type" value="Genomic_DNA"/>
</dbReference>
<feature type="coiled-coil region" evidence="1">
    <location>
        <begin position="140"/>
        <end position="170"/>
    </location>
</feature>
<sequence>MSTILNKESLIEIVCGKCPATCWGAKSICRTHDRHVGMIEKCPEWDKYLLEQQGLQEHDGQLAITNMEPAMEWLQKAEELIKGYRYLVNKAAWLRTELERSISSTPSISSRLVASYGDDAGMPSGKGLKISTLNIPEAVYNKKIRRLEELEKKIKQIDEAALTIQDVQEKAVLECMLDGEKMNLTAFMVGVSRQRLYEIRKNIIIKIAQAFFEGTAA</sequence>
<dbReference type="Proteomes" id="UP001067708">
    <property type="component" value="Unassembled WGS sequence"/>
</dbReference>
<keyword evidence="3" id="KW-1185">Reference proteome</keyword>
<comment type="caution">
    <text evidence="2">The sequence shown here is derived from an EMBL/GenBank/DDBJ whole genome shotgun (WGS) entry which is preliminary data.</text>
</comment>
<organism evidence="2 3">
    <name type="scientific">Brevibacillus halotolerans</name>
    <dbReference type="NCBI Taxonomy" id="1507437"/>
    <lineage>
        <taxon>Bacteria</taxon>
        <taxon>Bacillati</taxon>
        <taxon>Bacillota</taxon>
        <taxon>Bacilli</taxon>
        <taxon>Bacillales</taxon>
        <taxon>Paenibacillaceae</taxon>
        <taxon>Brevibacillus</taxon>
    </lineage>
</organism>
<evidence type="ECO:0008006" key="4">
    <source>
        <dbReference type="Google" id="ProtNLM"/>
    </source>
</evidence>
<evidence type="ECO:0000313" key="2">
    <source>
        <dbReference type="EMBL" id="MCZ0829249.1"/>
    </source>
</evidence>
<evidence type="ECO:0000256" key="1">
    <source>
        <dbReference type="SAM" id="Coils"/>
    </source>
</evidence>
<dbReference type="RefSeq" id="WP_258416064.1">
    <property type="nucleotide sequence ID" value="NZ_JAPTNG010000001.1"/>
</dbReference>
<accession>A0ABT4HR25</accession>